<name>A0ABV6K8C2_9BACI</name>
<feature type="domain" description="Transglycosylase SLT" evidence="1">
    <location>
        <begin position="48"/>
        <end position="172"/>
    </location>
</feature>
<dbReference type="CDD" id="cd13399">
    <property type="entry name" value="Slt35-like"/>
    <property type="match status" value="1"/>
</dbReference>
<evidence type="ECO:0000313" key="3">
    <source>
        <dbReference type="Proteomes" id="UP001589838"/>
    </source>
</evidence>
<accession>A0ABV6K8C2</accession>
<evidence type="ECO:0000313" key="2">
    <source>
        <dbReference type="EMBL" id="MFC0469551.1"/>
    </source>
</evidence>
<reference evidence="2 3" key="1">
    <citation type="submission" date="2024-09" db="EMBL/GenBank/DDBJ databases">
        <authorList>
            <person name="Sun Q."/>
            <person name="Mori K."/>
        </authorList>
    </citation>
    <scope>NUCLEOTIDE SEQUENCE [LARGE SCALE GENOMIC DNA]</scope>
    <source>
        <strain evidence="2 3">NCAIM B.02610</strain>
    </source>
</reference>
<dbReference type="InterPro" id="IPR008258">
    <property type="entry name" value="Transglycosylase_SLT_dom_1"/>
</dbReference>
<dbReference type="SUPFAM" id="SSF53955">
    <property type="entry name" value="Lysozyme-like"/>
    <property type="match status" value="1"/>
</dbReference>
<dbReference type="InterPro" id="IPR023346">
    <property type="entry name" value="Lysozyme-like_dom_sf"/>
</dbReference>
<dbReference type="Pfam" id="PF01464">
    <property type="entry name" value="SLT"/>
    <property type="match status" value="1"/>
</dbReference>
<dbReference type="Proteomes" id="UP001589838">
    <property type="component" value="Unassembled WGS sequence"/>
</dbReference>
<proteinExistence type="predicted"/>
<dbReference type="RefSeq" id="WP_335962229.1">
    <property type="nucleotide sequence ID" value="NZ_JAXBLX010000026.1"/>
</dbReference>
<comment type="caution">
    <text evidence="2">The sequence shown here is derived from an EMBL/GenBank/DDBJ whole genome shotgun (WGS) entry which is preliminary data.</text>
</comment>
<sequence length="202" mass="22797">MKKWILLVMIVFTTIVLIIETKMNIDRQNEPNHLTFAANSIPNCYISLYKQAAEKYEISWKLLAAVHRVETIFSTMDPMISPVGAVGHFQFMPRTWVGWKYPGSDLGEIQDETDITDVDIIAEFGGYGIDASGTGKADPFNITDAVHAAAKYLADHGASNNNTNAALFAYNHSQIYVDEVLYFYNLYKENFEAKDMSINCFE</sequence>
<gene>
    <name evidence="2" type="ORF">ACFFHM_03170</name>
</gene>
<organism evidence="2 3">
    <name type="scientific">Halalkalibacter kiskunsagensis</name>
    <dbReference type="NCBI Taxonomy" id="1548599"/>
    <lineage>
        <taxon>Bacteria</taxon>
        <taxon>Bacillati</taxon>
        <taxon>Bacillota</taxon>
        <taxon>Bacilli</taxon>
        <taxon>Bacillales</taxon>
        <taxon>Bacillaceae</taxon>
        <taxon>Halalkalibacter</taxon>
    </lineage>
</organism>
<dbReference type="EMBL" id="JBHLUX010000008">
    <property type="protein sequence ID" value="MFC0469551.1"/>
    <property type="molecule type" value="Genomic_DNA"/>
</dbReference>
<dbReference type="Gene3D" id="1.10.530.10">
    <property type="match status" value="1"/>
</dbReference>
<protein>
    <submittedName>
        <fullName evidence="2">Lytic transglycosylase domain-containing protein</fullName>
    </submittedName>
</protein>
<keyword evidence="3" id="KW-1185">Reference proteome</keyword>
<evidence type="ECO:0000259" key="1">
    <source>
        <dbReference type="Pfam" id="PF01464"/>
    </source>
</evidence>